<organism evidence="1 2">
    <name type="scientific">Dulcicalothrix desertica PCC 7102</name>
    <dbReference type="NCBI Taxonomy" id="232991"/>
    <lineage>
        <taxon>Bacteria</taxon>
        <taxon>Bacillati</taxon>
        <taxon>Cyanobacteriota</taxon>
        <taxon>Cyanophyceae</taxon>
        <taxon>Nostocales</taxon>
        <taxon>Calotrichaceae</taxon>
        <taxon>Dulcicalothrix</taxon>
    </lineage>
</organism>
<dbReference type="EMBL" id="RSCL01000003">
    <property type="protein sequence ID" value="RUT08444.1"/>
    <property type="molecule type" value="Genomic_DNA"/>
</dbReference>
<dbReference type="RefSeq" id="WP_127080248.1">
    <property type="nucleotide sequence ID" value="NZ_RSCL01000003.1"/>
</dbReference>
<reference evidence="1" key="2">
    <citation type="journal article" date="2019" name="Genome Biol. Evol.">
        <title>Day and night: Metabolic profiles and evolutionary relationships of six axenic non-marine cyanobacteria.</title>
        <authorList>
            <person name="Will S.E."/>
            <person name="Henke P."/>
            <person name="Boedeker C."/>
            <person name="Huang S."/>
            <person name="Brinkmann H."/>
            <person name="Rohde M."/>
            <person name="Jarek M."/>
            <person name="Friedl T."/>
            <person name="Seufert S."/>
            <person name="Schumacher M."/>
            <person name="Overmann J."/>
            <person name="Neumann-Schaal M."/>
            <person name="Petersen J."/>
        </authorList>
    </citation>
    <scope>NUCLEOTIDE SEQUENCE [LARGE SCALE GENOMIC DNA]</scope>
    <source>
        <strain evidence="1">PCC 7102</strain>
    </source>
</reference>
<dbReference type="Proteomes" id="UP000271624">
    <property type="component" value="Unassembled WGS sequence"/>
</dbReference>
<proteinExistence type="predicted"/>
<comment type="caution">
    <text evidence="1">The sequence shown here is derived from an EMBL/GenBank/DDBJ whole genome shotgun (WGS) entry which is preliminary data.</text>
</comment>
<evidence type="ECO:0000313" key="2">
    <source>
        <dbReference type="Proteomes" id="UP000271624"/>
    </source>
</evidence>
<dbReference type="OrthoDB" id="490188at2"/>
<name>A0A433VQR6_9CYAN</name>
<dbReference type="AlphaFoldDB" id="A0A433VQR6"/>
<accession>A0A433VQR6</accession>
<keyword evidence="2" id="KW-1185">Reference proteome</keyword>
<reference evidence="1" key="1">
    <citation type="submission" date="2018-12" db="EMBL/GenBank/DDBJ databases">
        <authorList>
            <person name="Will S."/>
            <person name="Neumann-Schaal M."/>
            <person name="Henke P."/>
        </authorList>
    </citation>
    <scope>NUCLEOTIDE SEQUENCE</scope>
    <source>
        <strain evidence="1">PCC 7102</strain>
    </source>
</reference>
<evidence type="ECO:0000313" key="1">
    <source>
        <dbReference type="EMBL" id="RUT08444.1"/>
    </source>
</evidence>
<protein>
    <submittedName>
        <fullName evidence="1">Uncharacterized protein</fullName>
    </submittedName>
</protein>
<sequence length="96" mass="11055">MFGFDGNTKGLEAILREYTNGRETITHKEIRAYARCLLKILPEIRIVDRHKPKVEILLTALSASGLPHYDRITLAKRILQLLEYSNKPEDNTSDIF</sequence>
<gene>
    <name evidence="1" type="ORF">DSM106972_016120</name>
</gene>